<accession>A0A0C1RAB8</accession>
<gene>
    <name evidence="2" type="ORF">DA73_0208915</name>
</gene>
<comment type="caution">
    <text evidence="2">The sequence shown here is derived from an EMBL/GenBank/DDBJ whole genome shotgun (WGS) entry which is preliminary data.</text>
</comment>
<reference evidence="2" key="1">
    <citation type="journal article" date="2015" name="Genome Announc.">
        <title>Draft Genome Sequence of Tolypothrix boutellei Strain VB521301.</title>
        <authorList>
            <person name="Chandrababunaidu M.M."/>
            <person name="Singh D."/>
            <person name="Sen D."/>
            <person name="Bhan S."/>
            <person name="Das S."/>
            <person name="Gupta A."/>
            <person name="Adhikary S.P."/>
            <person name="Tripathy S."/>
        </authorList>
    </citation>
    <scope>NUCLEOTIDE SEQUENCE</scope>
    <source>
        <strain evidence="2">VB521301</strain>
    </source>
</reference>
<dbReference type="SUPFAM" id="SSF51445">
    <property type="entry name" value="(Trans)glycosidases"/>
    <property type="match status" value="1"/>
</dbReference>
<dbReference type="SMART" id="SM00642">
    <property type="entry name" value="Aamy"/>
    <property type="match status" value="1"/>
</dbReference>
<dbReference type="PANTHER" id="PTHR10357:SF209">
    <property type="entry name" value="PERIPLASMIC ALPHA-AMYLASE"/>
    <property type="match status" value="1"/>
</dbReference>
<dbReference type="PANTHER" id="PTHR10357">
    <property type="entry name" value="ALPHA-AMYLASE FAMILY MEMBER"/>
    <property type="match status" value="1"/>
</dbReference>
<sequence length="628" mass="71509">MVEKQLAKLNLDTFKPQAGFFPSPIAWEDQVFYFMMLDRFSDGKEIGYKDIEGSIVSKSPTRTTPMFTQEDSGNATKISADANRWREAGVKYVGGNLKGLKSKIGYLKRLGVTAIWISPIFKQVRFQETYHGYGIQNFLDVEPNFGTREDLQDLVNTAHANGIYVILDIILNHVGNVFSYAPNRYWIQDEAGNRILDPRWDGNPYEVKGFNDKNGLPIIPFQKADPNSPATWVDEDEAIWPIEFQDPSFYTQKGRIDNWDNDPEYLEGDFFDLKDVNHGEGTLDNYTPSPALKYLCEVYKFWIAYADVDGFRIDTVKHMDKGATRFFVAAIHEFAQTIGKEHFFLVGEITGGRKRAFETLEETGLNAALGIDDIPDKLEYLVKGYRNPEDYFGLFRNSELIQKESNIWFRDKVVTMFDDHDQVRKGQNKARFCADQNAEKAVLTALALNAMTLGIPCIYYGTEQCFDGNGGSDRYLREAMFGGEFGAFRSRGVHFFNEDNPVYQELAKILEIRKNNLVLCRGRQYLRPISGDGQNFGFPKMIGNQIRSVVPWSRILSRKEMLLAINTDFEQPSTAWVTIDNELHNEGDILTCIYSTDKEQISQKVLVEAKNGKSVKITVPATGFVIYG</sequence>
<organism evidence="2">
    <name type="scientific">Tolypothrix bouteillei VB521301</name>
    <dbReference type="NCBI Taxonomy" id="1479485"/>
    <lineage>
        <taxon>Bacteria</taxon>
        <taxon>Bacillati</taxon>
        <taxon>Cyanobacteriota</taxon>
        <taxon>Cyanophyceae</taxon>
        <taxon>Nostocales</taxon>
        <taxon>Tolypothrichaceae</taxon>
        <taxon>Tolypothrix</taxon>
    </lineage>
</organism>
<protein>
    <submittedName>
        <fullName evidence="2">Alpha-amylase</fullName>
    </submittedName>
</protein>
<dbReference type="Gene3D" id="3.20.20.80">
    <property type="entry name" value="Glycosidases"/>
    <property type="match status" value="2"/>
</dbReference>
<dbReference type="EMBL" id="JHEG02000026">
    <property type="protein sequence ID" value="KIE12613.1"/>
    <property type="molecule type" value="Genomic_DNA"/>
</dbReference>
<dbReference type="AlphaFoldDB" id="A0A0C1RAB8"/>
<dbReference type="InterPro" id="IPR006047">
    <property type="entry name" value="GH13_cat_dom"/>
</dbReference>
<dbReference type="InterPro" id="IPR017853">
    <property type="entry name" value="GH"/>
</dbReference>
<evidence type="ECO:0000313" key="2">
    <source>
        <dbReference type="EMBL" id="KIE12613.1"/>
    </source>
</evidence>
<dbReference type="STRING" id="1479485.DA73_0208915"/>
<name>A0A0C1RAB8_9CYAN</name>
<dbReference type="CDD" id="cd11352">
    <property type="entry name" value="AmyAc_5"/>
    <property type="match status" value="1"/>
</dbReference>
<dbReference type="OrthoDB" id="9805159at2"/>
<dbReference type="Pfam" id="PF00128">
    <property type="entry name" value="Alpha-amylase"/>
    <property type="match status" value="1"/>
</dbReference>
<dbReference type="GO" id="GO:0005975">
    <property type="term" value="P:carbohydrate metabolic process"/>
    <property type="evidence" value="ECO:0007669"/>
    <property type="project" value="InterPro"/>
</dbReference>
<evidence type="ECO:0000259" key="1">
    <source>
        <dbReference type="SMART" id="SM00642"/>
    </source>
</evidence>
<feature type="domain" description="Glycosyl hydrolase family 13 catalytic" evidence="1">
    <location>
        <begin position="34"/>
        <end position="513"/>
    </location>
</feature>
<proteinExistence type="predicted"/>